<reference evidence="1" key="1">
    <citation type="submission" date="2022-03" db="EMBL/GenBank/DDBJ databases">
        <title>Genomic Encyclopedia of Type Strains, Phase III (KMG-III): the genomes of soil and plant-associated and newly described type strains.</title>
        <authorList>
            <person name="Whitman W."/>
        </authorList>
    </citation>
    <scope>NUCLEOTIDE SEQUENCE</scope>
    <source>
        <strain evidence="1">ANL 6-2</strain>
    </source>
</reference>
<sequence length="74" mass="8020">MTDFDRIIVTRDVHHTDGRLLVQAGATGTIRSRDQGQVGVLFDAARTAHVEPGYNGRLYRAIPFADTAPIGVGQ</sequence>
<protein>
    <submittedName>
        <fullName evidence="1">Uncharacterized protein</fullName>
    </submittedName>
</protein>
<dbReference type="Proteomes" id="UP001205843">
    <property type="component" value="Unassembled WGS sequence"/>
</dbReference>
<evidence type="ECO:0000313" key="2">
    <source>
        <dbReference type="Proteomes" id="UP001205843"/>
    </source>
</evidence>
<gene>
    <name evidence="1" type="ORF">J2T57_001504</name>
</gene>
<keyword evidence="2" id="KW-1185">Reference proteome</keyword>
<dbReference type="EMBL" id="JALJXV010000003">
    <property type="protein sequence ID" value="MCP1674402.1"/>
    <property type="molecule type" value="Genomic_DNA"/>
</dbReference>
<name>A0AAE3G2U3_9GAMM</name>
<accession>A0AAE3G2U3</accession>
<evidence type="ECO:0000313" key="1">
    <source>
        <dbReference type="EMBL" id="MCP1674402.1"/>
    </source>
</evidence>
<proteinExistence type="predicted"/>
<dbReference type="AlphaFoldDB" id="A0AAE3G2U3"/>
<dbReference type="RefSeq" id="WP_253476368.1">
    <property type="nucleotide sequence ID" value="NZ_JALJXV010000003.1"/>
</dbReference>
<comment type="caution">
    <text evidence="1">The sequence shown here is derived from an EMBL/GenBank/DDBJ whole genome shotgun (WGS) entry which is preliminary data.</text>
</comment>
<organism evidence="1 2">
    <name type="scientific">Natronocella acetinitrilica</name>
    <dbReference type="NCBI Taxonomy" id="414046"/>
    <lineage>
        <taxon>Bacteria</taxon>
        <taxon>Pseudomonadati</taxon>
        <taxon>Pseudomonadota</taxon>
        <taxon>Gammaproteobacteria</taxon>
        <taxon>Chromatiales</taxon>
        <taxon>Ectothiorhodospiraceae</taxon>
        <taxon>Natronocella</taxon>
    </lineage>
</organism>